<protein>
    <submittedName>
        <fullName evidence="5">Methyltransferase</fullName>
    </submittedName>
</protein>
<keyword evidence="2 5" id="KW-0489">Methyltransferase</keyword>
<organism evidence="5 6">
    <name type="scientific">Clostridioides difficile</name>
    <name type="common">Peptoclostridium difficile</name>
    <dbReference type="NCBI Taxonomy" id="1496"/>
    <lineage>
        <taxon>Bacteria</taxon>
        <taxon>Bacillati</taxon>
        <taxon>Bacillota</taxon>
        <taxon>Clostridia</taxon>
        <taxon>Peptostreptococcales</taxon>
        <taxon>Peptostreptococcaceae</taxon>
        <taxon>Clostridioides</taxon>
    </lineage>
</organism>
<dbReference type="InterPro" id="IPR002941">
    <property type="entry name" value="DNA_methylase_N4/N6"/>
</dbReference>
<dbReference type="Proteomes" id="UP000189137">
    <property type="component" value="Unassembled WGS sequence"/>
</dbReference>
<dbReference type="InterPro" id="IPR001091">
    <property type="entry name" value="RM_Methyltransferase"/>
</dbReference>
<keyword evidence="4" id="KW-0680">Restriction system</keyword>
<dbReference type="RefSeq" id="WP_021364801.1">
    <property type="nucleotide sequence ID" value="NZ_AP031492.1"/>
</dbReference>
<dbReference type="InterPro" id="IPR002052">
    <property type="entry name" value="DNA_methylase_N6_adenine_CS"/>
</dbReference>
<gene>
    <name evidence="5" type="ORF">SAMEA3375112_01418</name>
</gene>
<accession>A0A9X8RI00</accession>
<evidence type="ECO:0000256" key="2">
    <source>
        <dbReference type="ARBA" id="ARBA00022603"/>
    </source>
</evidence>
<sequence length="539" mass="62630">MDKINKLKERIANIEATNKNDIYSSNLYWSQKPFNICDEIIEHLSEDGDIIFDPFMGSGVTVIEALKKEYKRNAIGCDINDAPIFIVKTLLEKYNVPKIEKDIKELNNKLSKLSTYYSTKCRECGEVVTISKTIFDKENRNAKCELKSIHYKCKECKNDFKGEPNETEISKFFIDEELKNIDDFQFIANSRLAVGEGDTVRTIFSNRNLIVLDKILGHIDEYKNSESYEPMKYILLSILHLSKITDTHSNSQWPLWIPKKDCVEKNVVELFIKNSKKTIKALKLASKYLCENRENVELIKNLDRGKFKLIKDGVQNIEDDVIPNEFVDLIITDPPYMGQVLYSEYMQLYKPFMDLEFELENEIVISSAPARDKGKVLYFDMMNSAFENISRVLKVGKYMCMYFHDSNLDVWDNIIDIMTNNNLKYMGQIHVSKNKNTLKNILSPKKSLNGDCIIFFKKDLNINYDINEVDNIEDKINNIAQAIIDIKGYASTPELYDNGALEYIISNGKLKEISKKYKDLTSIFEQRFNWDKERGVWTV</sequence>
<dbReference type="GO" id="GO:0008170">
    <property type="term" value="F:N-methyltransferase activity"/>
    <property type="evidence" value="ECO:0007669"/>
    <property type="project" value="InterPro"/>
</dbReference>
<evidence type="ECO:0000256" key="3">
    <source>
        <dbReference type="ARBA" id="ARBA00022679"/>
    </source>
</evidence>
<evidence type="ECO:0000313" key="5">
    <source>
        <dbReference type="EMBL" id="SJS17025.1"/>
    </source>
</evidence>
<dbReference type="InterPro" id="IPR029063">
    <property type="entry name" value="SAM-dependent_MTases_sf"/>
</dbReference>
<dbReference type="Pfam" id="PF01555">
    <property type="entry name" value="N6_N4_Mtase"/>
    <property type="match status" value="1"/>
</dbReference>
<keyword evidence="3" id="KW-0808">Transferase</keyword>
<evidence type="ECO:0000313" key="6">
    <source>
        <dbReference type="Proteomes" id="UP000189137"/>
    </source>
</evidence>
<dbReference type="Gene3D" id="3.40.50.150">
    <property type="entry name" value="Vaccinia Virus protein VP39"/>
    <property type="match status" value="2"/>
</dbReference>
<proteinExistence type="inferred from homology"/>
<evidence type="ECO:0000256" key="1">
    <source>
        <dbReference type="ARBA" id="ARBA00006594"/>
    </source>
</evidence>
<dbReference type="GO" id="GO:0009307">
    <property type="term" value="P:DNA restriction-modification system"/>
    <property type="evidence" value="ECO:0007669"/>
    <property type="project" value="UniProtKB-KW"/>
</dbReference>
<comment type="caution">
    <text evidence="5">The sequence shown here is derived from an EMBL/GenBank/DDBJ whole genome shotgun (WGS) entry which is preliminary data.</text>
</comment>
<evidence type="ECO:0000256" key="4">
    <source>
        <dbReference type="ARBA" id="ARBA00022747"/>
    </source>
</evidence>
<dbReference type="PROSITE" id="PS00092">
    <property type="entry name" value="N6_MTASE"/>
    <property type="match status" value="1"/>
</dbReference>
<reference evidence="5 6" key="1">
    <citation type="submission" date="2017-02" db="EMBL/GenBank/DDBJ databases">
        <authorList>
            <consortium name="Pathogen Informatics"/>
        </authorList>
    </citation>
    <scope>NUCLEOTIDE SEQUENCE [LARGE SCALE GENOMIC DNA]</scope>
    <source>
        <strain evidence="5 6">VRECD0157</strain>
    </source>
</reference>
<name>A0A9X8RI00_CLODI</name>
<dbReference type="GO" id="GO:0032259">
    <property type="term" value="P:methylation"/>
    <property type="evidence" value="ECO:0007669"/>
    <property type="project" value="UniProtKB-KW"/>
</dbReference>
<dbReference type="SUPFAM" id="SSF53335">
    <property type="entry name" value="S-adenosyl-L-methionine-dependent methyltransferases"/>
    <property type="match status" value="2"/>
</dbReference>
<dbReference type="AlphaFoldDB" id="A0A9X8RI00"/>
<dbReference type="GO" id="GO:0003677">
    <property type="term" value="F:DNA binding"/>
    <property type="evidence" value="ECO:0007669"/>
    <property type="project" value="InterPro"/>
</dbReference>
<dbReference type="EMBL" id="FUPS01000004">
    <property type="protein sequence ID" value="SJS17025.1"/>
    <property type="molecule type" value="Genomic_DNA"/>
</dbReference>
<comment type="similarity">
    <text evidence="1">Belongs to the N(4)/N(6)-methyltransferase family.</text>
</comment>
<dbReference type="PRINTS" id="PR00508">
    <property type="entry name" value="S21N4MTFRASE"/>
</dbReference>